<dbReference type="Proteomes" id="UP001228581">
    <property type="component" value="Unassembled WGS sequence"/>
</dbReference>
<feature type="domain" description="SusD-like N-terminal" evidence="8">
    <location>
        <begin position="104"/>
        <end position="236"/>
    </location>
</feature>
<keyword evidence="10" id="KW-1185">Reference proteome</keyword>
<feature type="domain" description="RagB/SusD" evidence="7">
    <location>
        <begin position="284"/>
        <end position="611"/>
    </location>
</feature>
<dbReference type="InterPro" id="IPR011990">
    <property type="entry name" value="TPR-like_helical_dom_sf"/>
</dbReference>
<dbReference type="SUPFAM" id="SSF48452">
    <property type="entry name" value="TPR-like"/>
    <property type="match status" value="1"/>
</dbReference>
<dbReference type="Gene3D" id="1.25.40.390">
    <property type="match status" value="1"/>
</dbReference>
<comment type="similarity">
    <text evidence="2">Belongs to the SusD family.</text>
</comment>
<dbReference type="PROSITE" id="PS51257">
    <property type="entry name" value="PROKAR_LIPOPROTEIN"/>
    <property type="match status" value="1"/>
</dbReference>
<dbReference type="Pfam" id="PF07980">
    <property type="entry name" value="SusD_RagB"/>
    <property type="match status" value="1"/>
</dbReference>
<dbReference type="InterPro" id="IPR033985">
    <property type="entry name" value="SusD-like_N"/>
</dbReference>
<evidence type="ECO:0000256" key="3">
    <source>
        <dbReference type="ARBA" id="ARBA00022729"/>
    </source>
</evidence>
<evidence type="ECO:0000256" key="4">
    <source>
        <dbReference type="ARBA" id="ARBA00023136"/>
    </source>
</evidence>
<feature type="chain" id="PRO_5045683421" evidence="6">
    <location>
        <begin position="24"/>
        <end position="612"/>
    </location>
</feature>
<gene>
    <name evidence="9" type="ORF">QNI19_18140</name>
</gene>
<evidence type="ECO:0000259" key="8">
    <source>
        <dbReference type="Pfam" id="PF14322"/>
    </source>
</evidence>
<organism evidence="9 10">
    <name type="scientific">Xanthocytophaga flava</name>
    <dbReference type="NCBI Taxonomy" id="3048013"/>
    <lineage>
        <taxon>Bacteria</taxon>
        <taxon>Pseudomonadati</taxon>
        <taxon>Bacteroidota</taxon>
        <taxon>Cytophagia</taxon>
        <taxon>Cytophagales</taxon>
        <taxon>Rhodocytophagaceae</taxon>
        <taxon>Xanthocytophaga</taxon>
    </lineage>
</organism>
<evidence type="ECO:0000256" key="2">
    <source>
        <dbReference type="ARBA" id="ARBA00006275"/>
    </source>
</evidence>
<comment type="subcellular location">
    <subcellularLocation>
        <location evidence="1">Cell outer membrane</location>
    </subcellularLocation>
</comment>
<evidence type="ECO:0000313" key="10">
    <source>
        <dbReference type="Proteomes" id="UP001228581"/>
    </source>
</evidence>
<dbReference type="Pfam" id="PF14322">
    <property type="entry name" value="SusD-like_3"/>
    <property type="match status" value="1"/>
</dbReference>
<protein>
    <submittedName>
        <fullName evidence="9">RagB/SusD family nutrient uptake outer membrane protein</fullName>
    </submittedName>
</protein>
<feature type="signal peptide" evidence="6">
    <location>
        <begin position="1"/>
        <end position="23"/>
    </location>
</feature>
<evidence type="ECO:0000313" key="9">
    <source>
        <dbReference type="EMBL" id="MDJ1494865.1"/>
    </source>
</evidence>
<keyword evidence="4" id="KW-0472">Membrane</keyword>
<evidence type="ECO:0000259" key="7">
    <source>
        <dbReference type="Pfam" id="PF07980"/>
    </source>
</evidence>
<evidence type="ECO:0000256" key="5">
    <source>
        <dbReference type="ARBA" id="ARBA00023237"/>
    </source>
</evidence>
<dbReference type="InterPro" id="IPR012944">
    <property type="entry name" value="SusD_RagB_dom"/>
</dbReference>
<keyword evidence="5" id="KW-0998">Cell outer membrane</keyword>
<proteinExistence type="inferred from homology"/>
<evidence type="ECO:0000256" key="6">
    <source>
        <dbReference type="SAM" id="SignalP"/>
    </source>
</evidence>
<evidence type="ECO:0000256" key="1">
    <source>
        <dbReference type="ARBA" id="ARBA00004442"/>
    </source>
</evidence>
<name>A0ABT7CM85_9BACT</name>
<sequence length="612" mass="68599">MKKIFKNKIIYLSIAAIFFGAVACKDSFLEQPVTGQITEEQLLTQKGLDGLLIGVYSVMNGRDASAAWHAGASNWMWGSIRGGDANKGTNSGDFSSMNPVERFETDPNNTEVLGKWRGCYEGIARANQILYMIPKATDVSESVLKRIAAETRFLRGHYYFELKKSFNMVPWVDETTNYPSELADKEIADKKSIPNNTDIWPNIQADFQFAFDNLPEAQSQVGRANKWAAGAYLGKCLLFQKKYGEAKTIFDQVIANGQTSDGKKYALYPNFNQLFRFANENSAESVFAYQATGKAQNVNNSNQDMAMNYPYNVLPGNCCGFFAPSFELASSYRTDASGLPLLDGSYRLPANELKTDQGIKSEELFNPDAASVDPRLDITIGRRGIPFLDWGAHAGYSWIRDQTYAGPFTPKKYTYAKSETSTLDGSGWTPGYLAVNFMIIRYADVLLMAAECEVEVGSLEKAREYVNMIRERAQNPASFVKGKITGYNKKKDANGNPTSEDDYKSPILDFTQNAGTYKISLYTTPFDNQDEAREAVRFERKLELALEGHRFYDLVRWGIAEETLNTYLEYESEKIPSHFLGAAFAPKHEILPIPQREIDLHGNNTLKQNTGF</sequence>
<accession>A0ABT7CM85</accession>
<dbReference type="RefSeq" id="WP_313998389.1">
    <property type="nucleotide sequence ID" value="NZ_JASJOT010000011.1"/>
</dbReference>
<dbReference type="EMBL" id="JASJOT010000011">
    <property type="protein sequence ID" value="MDJ1494865.1"/>
    <property type="molecule type" value="Genomic_DNA"/>
</dbReference>
<comment type="caution">
    <text evidence="9">The sequence shown here is derived from an EMBL/GenBank/DDBJ whole genome shotgun (WGS) entry which is preliminary data.</text>
</comment>
<reference evidence="9 10" key="1">
    <citation type="submission" date="2023-05" db="EMBL/GenBank/DDBJ databases">
        <authorList>
            <person name="Zhang X."/>
        </authorList>
    </citation>
    <scope>NUCLEOTIDE SEQUENCE [LARGE SCALE GENOMIC DNA]</scope>
    <source>
        <strain evidence="9 10">DM2B3-1</strain>
    </source>
</reference>
<keyword evidence="3 6" id="KW-0732">Signal</keyword>